<organism evidence="2 3">
    <name type="scientific">Microtetraspora malaysiensis</name>
    <dbReference type="NCBI Taxonomy" id="161358"/>
    <lineage>
        <taxon>Bacteria</taxon>
        <taxon>Bacillati</taxon>
        <taxon>Actinomycetota</taxon>
        <taxon>Actinomycetes</taxon>
        <taxon>Streptosporangiales</taxon>
        <taxon>Streptosporangiaceae</taxon>
        <taxon>Microtetraspora</taxon>
    </lineage>
</organism>
<comment type="caution">
    <text evidence="2">The sequence shown here is derived from an EMBL/GenBank/DDBJ whole genome shotgun (WGS) entry which is preliminary data.</text>
</comment>
<protein>
    <submittedName>
        <fullName evidence="2">Dihydrofolate reductase family protein</fullName>
    </submittedName>
</protein>
<dbReference type="Gene3D" id="3.40.430.10">
    <property type="entry name" value="Dihydrofolate Reductase, subunit A"/>
    <property type="match status" value="1"/>
</dbReference>
<evidence type="ECO:0000313" key="3">
    <source>
        <dbReference type="Proteomes" id="UP001602013"/>
    </source>
</evidence>
<dbReference type="InterPro" id="IPR024072">
    <property type="entry name" value="DHFR-like_dom_sf"/>
</dbReference>
<dbReference type="InterPro" id="IPR050765">
    <property type="entry name" value="Riboflavin_Biosynth_HTPR"/>
</dbReference>
<dbReference type="Proteomes" id="UP001602013">
    <property type="component" value="Unassembled WGS sequence"/>
</dbReference>
<evidence type="ECO:0000259" key="1">
    <source>
        <dbReference type="Pfam" id="PF01872"/>
    </source>
</evidence>
<dbReference type="RefSeq" id="WP_067136162.1">
    <property type="nucleotide sequence ID" value="NZ_BBYJ01000017.1"/>
</dbReference>
<sequence length="196" mass="20965">MATVIANMSMSLDGFVAHPSSGADRLFGWYFNGDVAVPTAVPEYTFQMSEASAALLRDATTKVGALVSGRRTFDDAKGWGGKHPMGAPVFVVTHTVPDGWPQDDTSIIFVTDGVESAVEKAKAVAGEKIVAVASADITQQCLNAGLLDEVHVDLVPVFLGAGIRFFDNLDDVIELEDPVTVEGRGVTHLRYRLKSR</sequence>
<name>A0ABW6SX66_9ACTN</name>
<proteinExistence type="predicted"/>
<dbReference type="EMBL" id="JBIASD010000022">
    <property type="protein sequence ID" value="MFF3669498.1"/>
    <property type="molecule type" value="Genomic_DNA"/>
</dbReference>
<gene>
    <name evidence="2" type="ORF">ACFYXI_28300</name>
</gene>
<dbReference type="InterPro" id="IPR002734">
    <property type="entry name" value="RibDG_C"/>
</dbReference>
<dbReference type="SUPFAM" id="SSF53597">
    <property type="entry name" value="Dihydrofolate reductase-like"/>
    <property type="match status" value="1"/>
</dbReference>
<dbReference type="PANTHER" id="PTHR38011:SF12">
    <property type="entry name" value="BIFUNCTIONAL DEAMINASE-REDUCTASE DOMAIN PROTEIN"/>
    <property type="match status" value="1"/>
</dbReference>
<feature type="domain" description="Bacterial bifunctional deaminase-reductase C-terminal" evidence="1">
    <location>
        <begin position="3"/>
        <end position="171"/>
    </location>
</feature>
<accession>A0ABW6SX66</accession>
<keyword evidence="3" id="KW-1185">Reference proteome</keyword>
<evidence type="ECO:0000313" key="2">
    <source>
        <dbReference type="EMBL" id="MFF3669498.1"/>
    </source>
</evidence>
<reference evidence="2 3" key="1">
    <citation type="submission" date="2024-10" db="EMBL/GenBank/DDBJ databases">
        <title>The Natural Products Discovery Center: Release of the First 8490 Sequenced Strains for Exploring Actinobacteria Biosynthetic Diversity.</title>
        <authorList>
            <person name="Kalkreuter E."/>
            <person name="Kautsar S.A."/>
            <person name="Yang D."/>
            <person name="Bader C.D."/>
            <person name="Teijaro C.N."/>
            <person name="Fluegel L."/>
            <person name="Davis C.M."/>
            <person name="Simpson J.R."/>
            <person name="Lauterbach L."/>
            <person name="Steele A.D."/>
            <person name="Gui C."/>
            <person name="Meng S."/>
            <person name="Li G."/>
            <person name="Viehrig K."/>
            <person name="Ye F."/>
            <person name="Su P."/>
            <person name="Kiefer A.F."/>
            <person name="Nichols A."/>
            <person name="Cepeda A.J."/>
            <person name="Yan W."/>
            <person name="Fan B."/>
            <person name="Jiang Y."/>
            <person name="Adhikari A."/>
            <person name="Zheng C.-J."/>
            <person name="Schuster L."/>
            <person name="Cowan T.M."/>
            <person name="Smanski M.J."/>
            <person name="Chevrette M.G."/>
            <person name="De Carvalho L.P.S."/>
            <person name="Shen B."/>
        </authorList>
    </citation>
    <scope>NUCLEOTIDE SEQUENCE [LARGE SCALE GENOMIC DNA]</scope>
    <source>
        <strain evidence="2 3">NPDC002173</strain>
    </source>
</reference>
<dbReference type="Pfam" id="PF01872">
    <property type="entry name" value="RibD_C"/>
    <property type="match status" value="1"/>
</dbReference>
<dbReference type="PANTHER" id="PTHR38011">
    <property type="entry name" value="DIHYDROFOLATE REDUCTASE FAMILY PROTEIN (AFU_ORTHOLOGUE AFUA_8G06820)"/>
    <property type="match status" value="1"/>
</dbReference>